<dbReference type="EMBL" id="LK032505">
    <property type="protein sequence ID" value="CDY41744.1"/>
    <property type="molecule type" value="Genomic_DNA"/>
</dbReference>
<dbReference type="STRING" id="3708.A0A078JV59"/>
<reference evidence="5" key="2">
    <citation type="submission" date="2014-06" db="EMBL/GenBank/DDBJ databases">
        <authorList>
            <person name="Genoscope - CEA"/>
        </authorList>
    </citation>
    <scope>NUCLEOTIDE SEQUENCE</scope>
</reference>
<keyword evidence="2" id="KW-0408">Iron</keyword>
<dbReference type="EMBL" id="HG994373">
    <property type="protein sequence ID" value="CAF1728467.1"/>
    <property type="molecule type" value="Genomic_DNA"/>
</dbReference>
<dbReference type="SMR" id="A0A078JV59"/>
<evidence type="ECO:0000313" key="3">
    <source>
        <dbReference type="EMBL" id="CAF1728467.1"/>
    </source>
</evidence>
<evidence type="ECO:0000256" key="2">
    <source>
        <dbReference type="ARBA" id="ARBA00022485"/>
    </source>
</evidence>
<proteinExistence type="predicted"/>
<dbReference type="PANTHER" id="PTHR30544:SF5">
    <property type="entry name" value="RADICAL SAM CORE DOMAIN-CONTAINING PROTEIN"/>
    <property type="match status" value="1"/>
</dbReference>
<keyword evidence="2" id="KW-0004">4Fe-4S</keyword>
<dbReference type="PANTHER" id="PTHR30544">
    <property type="entry name" value="23S RRNA METHYLTRANSFERASE"/>
    <property type="match status" value="1"/>
</dbReference>
<protein>
    <submittedName>
        <fullName evidence="3">(rape) hypothetical protein</fullName>
    </submittedName>
    <submittedName>
        <fullName evidence="4">BnaA08g06990D protein</fullName>
    </submittedName>
    <submittedName>
        <fullName evidence="5">BnaUnng04380D protein</fullName>
    </submittedName>
</protein>
<organism evidence="5">
    <name type="scientific">Brassica napus</name>
    <name type="common">Rape</name>
    <dbReference type="NCBI Taxonomy" id="3708"/>
    <lineage>
        <taxon>Eukaryota</taxon>
        <taxon>Viridiplantae</taxon>
        <taxon>Streptophyta</taxon>
        <taxon>Embryophyta</taxon>
        <taxon>Tracheophyta</taxon>
        <taxon>Spermatophyta</taxon>
        <taxon>Magnoliopsida</taxon>
        <taxon>eudicotyledons</taxon>
        <taxon>Gunneridae</taxon>
        <taxon>Pentapetalae</taxon>
        <taxon>rosids</taxon>
        <taxon>malvids</taxon>
        <taxon>Brassicales</taxon>
        <taxon>Brassicaceae</taxon>
        <taxon>Brassiceae</taxon>
        <taxon>Brassica</taxon>
    </lineage>
</organism>
<keyword evidence="6" id="KW-1185">Reference proteome</keyword>
<keyword evidence="2" id="KW-0411">Iron-sulfur</keyword>
<comment type="cofactor">
    <cofactor evidence="1">
        <name>[4Fe-4S] cluster</name>
        <dbReference type="ChEBI" id="CHEBI:49883"/>
    </cofactor>
</comment>
<reference evidence="3" key="3">
    <citation type="submission" date="2021-01" db="EMBL/GenBank/DDBJ databases">
        <authorList>
            <consortium name="Genoscope - CEA"/>
            <person name="William W."/>
        </authorList>
    </citation>
    <scope>NUCLEOTIDE SEQUENCE</scope>
</reference>
<dbReference type="Gramene" id="CDY41744">
    <property type="protein sequence ID" value="CDY41744"/>
    <property type="gene ID" value="GSBRNA2T00073603001"/>
</dbReference>
<sequence>MGMGEPMLNLKSVLLDAHRCLNKVIFCHIYILLFFCQNHNKYLCLMSHKYDCKLACYVVHPNREKNVPNAKSYPLEAVVKDCRGVTTRRISFEYALLGLIPYNPIHGRANIKCCPKLEKKTI</sequence>
<dbReference type="Gene3D" id="3.20.20.70">
    <property type="entry name" value="Aldolase class I"/>
    <property type="match status" value="1"/>
</dbReference>
<dbReference type="InterPro" id="IPR040072">
    <property type="entry name" value="Methyltransferase_A"/>
</dbReference>
<dbReference type="InterPro" id="IPR013785">
    <property type="entry name" value="Aldolase_TIM"/>
</dbReference>
<accession>A0A078JV59</accession>
<keyword evidence="2" id="KW-0479">Metal-binding</keyword>
<gene>
    <name evidence="5" type="primary">BnaUnng04380D</name>
    <name evidence="4" type="synonym">BnaA08g06990D</name>
    <name evidence="3" type="ORF">DARMORV10_C09P24350.1</name>
    <name evidence="5" type="ORF">GSBRNA2T00015063001</name>
    <name evidence="4" type="ORF">GSBRNA2T00073603001</name>
</gene>
<dbReference type="EMBL" id="LK045926">
    <property type="protein sequence ID" value="CDY71458.1"/>
    <property type="molecule type" value="Genomic_DNA"/>
</dbReference>
<evidence type="ECO:0000313" key="5">
    <source>
        <dbReference type="EMBL" id="CDY71458.1"/>
    </source>
</evidence>
<dbReference type="Proteomes" id="UP001295469">
    <property type="component" value="Chromosome C09"/>
</dbReference>
<dbReference type="GO" id="GO:0051539">
    <property type="term" value="F:4 iron, 4 sulfur cluster binding"/>
    <property type="evidence" value="ECO:0007669"/>
    <property type="project" value="UniProtKB-KW"/>
</dbReference>
<evidence type="ECO:0000313" key="4">
    <source>
        <dbReference type="EMBL" id="CDY41744.1"/>
    </source>
</evidence>
<evidence type="ECO:0000313" key="6">
    <source>
        <dbReference type="Proteomes" id="UP000028999"/>
    </source>
</evidence>
<dbReference type="PaxDb" id="3708-A0A078JV59"/>
<evidence type="ECO:0000256" key="1">
    <source>
        <dbReference type="ARBA" id="ARBA00001966"/>
    </source>
</evidence>
<dbReference type="Gramene" id="CDY71458">
    <property type="protein sequence ID" value="CDY71458"/>
    <property type="gene ID" value="GSBRNA2T00015063001"/>
</dbReference>
<reference evidence="5 6" key="1">
    <citation type="journal article" date="2014" name="Science">
        <title>Plant genetics. Early allopolyploid evolution in the post-Neolithic Brassica napus oilseed genome.</title>
        <authorList>
            <person name="Chalhoub B."/>
            <person name="Denoeud F."/>
            <person name="Liu S."/>
            <person name="Parkin I.A."/>
            <person name="Tang H."/>
            <person name="Wang X."/>
            <person name="Chiquet J."/>
            <person name="Belcram H."/>
            <person name="Tong C."/>
            <person name="Samans B."/>
            <person name="Correa M."/>
            <person name="Da Silva C."/>
            <person name="Just J."/>
            <person name="Falentin C."/>
            <person name="Koh C.S."/>
            <person name="Le Clainche I."/>
            <person name="Bernard M."/>
            <person name="Bento P."/>
            <person name="Noel B."/>
            <person name="Labadie K."/>
            <person name="Alberti A."/>
            <person name="Charles M."/>
            <person name="Arnaud D."/>
            <person name="Guo H."/>
            <person name="Daviaud C."/>
            <person name="Alamery S."/>
            <person name="Jabbari K."/>
            <person name="Zhao M."/>
            <person name="Edger P.P."/>
            <person name="Chelaifa H."/>
            <person name="Tack D."/>
            <person name="Lassalle G."/>
            <person name="Mestiri I."/>
            <person name="Schnel N."/>
            <person name="Le Paslier M.C."/>
            <person name="Fan G."/>
            <person name="Renault V."/>
            <person name="Bayer P.E."/>
            <person name="Golicz A.A."/>
            <person name="Manoli S."/>
            <person name="Lee T.H."/>
            <person name="Thi V.H."/>
            <person name="Chalabi S."/>
            <person name="Hu Q."/>
            <person name="Fan C."/>
            <person name="Tollenaere R."/>
            <person name="Lu Y."/>
            <person name="Battail C."/>
            <person name="Shen J."/>
            <person name="Sidebottom C.H."/>
            <person name="Wang X."/>
            <person name="Canaguier A."/>
            <person name="Chauveau A."/>
            <person name="Berard A."/>
            <person name="Deniot G."/>
            <person name="Guan M."/>
            <person name="Liu Z."/>
            <person name="Sun F."/>
            <person name="Lim Y.P."/>
            <person name="Lyons E."/>
            <person name="Town C.D."/>
            <person name="Bancroft I."/>
            <person name="Wang X."/>
            <person name="Meng J."/>
            <person name="Ma J."/>
            <person name="Pires J.C."/>
            <person name="King G.J."/>
            <person name="Brunel D."/>
            <person name="Delourme R."/>
            <person name="Renard M."/>
            <person name="Aury J.M."/>
            <person name="Adams K.L."/>
            <person name="Batley J."/>
            <person name="Snowdon R.J."/>
            <person name="Tost J."/>
            <person name="Edwards D."/>
            <person name="Zhou Y."/>
            <person name="Hua W."/>
            <person name="Sharpe A.G."/>
            <person name="Paterson A.H."/>
            <person name="Guan C."/>
            <person name="Wincker P."/>
        </authorList>
    </citation>
    <scope>NUCLEOTIDE SEQUENCE [LARGE SCALE GENOMIC DNA]</scope>
    <source>
        <strain evidence="6">cv. Darmor-bzh</strain>
    </source>
</reference>
<name>A0A078JV59_BRANA</name>
<dbReference type="AlphaFoldDB" id="A0A078JV59"/>
<dbReference type="Proteomes" id="UP000028999">
    <property type="component" value="Unassembled WGS sequence"/>
</dbReference>